<dbReference type="EMBL" id="QNRK01000064">
    <property type="protein sequence ID" value="RBP00933.1"/>
    <property type="molecule type" value="Genomic_DNA"/>
</dbReference>
<keyword evidence="7" id="KW-1185">Reference proteome</keyword>
<dbReference type="Gene3D" id="3.40.50.720">
    <property type="entry name" value="NAD(P)-binding Rossmann-like Domain"/>
    <property type="match status" value="1"/>
</dbReference>
<evidence type="ECO:0000259" key="4">
    <source>
        <dbReference type="Pfam" id="PF03446"/>
    </source>
</evidence>
<proteinExistence type="predicted"/>
<evidence type="ECO:0000313" key="7">
    <source>
        <dbReference type="Proteomes" id="UP000253529"/>
    </source>
</evidence>
<sequence length="302" mass="31684">MNERIGFIGVGLMGHGMAKNIVEKGFPLTVLAHRKREAVDDLLSRGAREASNPRELAQASDIVVLCVTGSPQVEAVVLGQDGLAAAGKPLLVIDCSTSEPASTRRLAAELAPKGIAFVDAPLSRTPKDAWEGTLDVMVGGDPAAVARATPILKTFGGRIVETGPVGTGHTMKLLNNFVSMGYAALYSEALTVGAKAGLSPKVFDAVISNGRMDCPFYQTFRKYLIERDRDAHRFTLANASKDMTYLAGFALALGVANPVGAAVRNSFAQAVATGHGQDYVPMLSDLVAEWNGTSLTPGKGGD</sequence>
<evidence type="ECO:0000313" key="6">
    <source>
        <dbReference type="EMBL" id="RBP00933.1"/>
    </source>
</evidence>
<dbReference type="SUPFAM" id="SSF51735">
    <property type="entry name" value="NAD(P)-binding Rossmann-fold domains"/>
    <property type="match status" value="1"/>
</dbReference>
<dbReference type="Pfam" id="PF03446">
    <property type="entry name" value="NAD_binding_2"/>
    <property type="match status" value="1"/>
</dbReference>
<feature type="domain" description="6-phosphogluconate dehydrogenase NADP-binding" evidence="4">
    <location>
        <begin position="4"/>
        <end position="161"/>
    </location>
</feature>
<feature type="active site" evidence="3">
    <location>
        <position position="172"/>
    </location>
</feature>
<dbReference type="Gene3D" id="1.10.1040.10">
    <property type="entry name" value="N-(1-d-carboxylethyl)-l-norvaline Dehydrogenase, domain 2"/>
    <property type="match status" value="1"/>
</dbReference>
<dbReference type="GO" id="GO:0016491">
    <property type="term" value="F:oxidoreductase activity"/>
    <property type="evidence" value="ECO:0007669"/>
    <property type="project" value="UniProtKB-KW"/>
</dbReference>
<dbReference type="Pfam" id="PF14833">
    <property type="entry name" value="NAD_binding_11"/>
    <property type="match status" value="1"/>
</dbReference>
<dbReference type="AlphaFoldDB" id="A0A366EF24"/>
<accession>A0A366EF24</accession>
<evidence type="ECO:0008006" key="8">
    <source>
        <dbReference type="Google" id="ProtNLM"/>
    </source>
</evidence>
<dbReference type="GO" id="GO:0051287">
    <property type="term" value="F:NAD binding"/>
    <property type="evidence" value="ECO:0007669"/>
    <property type="project" value="InterPro"/>
</dbReference>
<reference evidence="6 7" key="1">
    <citation type="submission" date="2018-06" db="EMBL/GenBank/DDBJ databases">
        <title>Genomic Encyclopedia of Type Strains, Phase IV (KMG-IV): sequencing the most valuable type-strain genomes for metagenomic binning, comparative biology and taxonomic classification.</title>
        <authorList>
            <person name="Goeker M."/>
        </authorList>
    </citation>
    <scope>NUCLEOTIDE SEQUENCE [LARGE SCALE GENOMIC DNA]</scope>
    <source>
        <strain evidence="6 7">DSM 24875</strain>
    </source>
</reference>
<dbReference type="InterPro" id="IPR008927">
    <property type="entry name" value="6-PGluconate_DH-like_C_sf"/>
</dbReference>
<protein>
    <recommendedName>
        <fullName evidence="8">3-hydroxyisobutyrate dehydrogenase</fullName>
    </recommendedName>
</protein>
<dbReference type="Proteomes" id="UP000253529">
    <property type="component" value="Unassembled WGS sequence"/>
</dbReference>
<organism evidence="6 7">
    <name type="scientific">Roseiarcus fermentans</name>
    <dbReference type="NCBI Taxonomy" id="1473586"/>
    <lineage>
        <taxon>Bacteria</taxon>
        <taxon>Pseudomonadati</taxon>
        <taxon>Pseudomonadota</taxon>
        <taxon>Alphaproteobacteria</taxon>
        <taxon>Hyphomicrobiales</taxon>
        <taxon>Roseiarcaceae</taxon>
        <taxon>Roseiarcus</taxon>
    </lineage>
</organism>
<evidence type="ECO:0000256" key="2">
    <source>
        <dbReference type="ARBA" id="ARBA00023027"/>
    </source>
</evidence>
<keyword evidence="1" id="KW-0560">Oxidoreductase</keyword>
<feature type="domain" description="3-hydroxyisobutyrate dehydrogenase-like NAD-binding" evidence="5">
    <location>
        <begin position="166"/>
        <end position="278"/>
    </location>
</feature>
<gene>
    <name evidence="6" type="ORF">DFR50_16414</name>
</gene>
<comment type="caution">
    <text evidence="6">The sequence shown here is derived from an EMBL/GenBank/DDBJ whole genome shotgun (WGS) entry which is preliminary data.</text>
</comment>
<dbReference type="InterPro" id="IPR036291">
    <property type="entry name" value="NAD(P)-bd_dom_sf"/>
</dbReference>
<dbReference type="InterPro" id="IPR006115">
    <property type="entry name" value="6PGDH_NADP-bd"/>
</dbReference>
<dbReference type="PANTHER" id="PTHR43060">
    <property type="entry name" value="3-HYDROXYISOBUTYRATE DEHYDROGENASE-LIKE 1, MITOCHONDRIAL-RELATED"/>
    <property type="match status" value="1"/>
</dbReference>
<dbReference type="InterPro" id="IPR013328">
    <property type="entry name" value="6PGD_dom2"/>
</dbReference>
<dbReference type="SUPFAM" id="SSF48179">
    <property type="entry name" value="6-phosphogluconate dehydrogenase C-terminal domain-like"/>
    <property type="match status" value="1"/>
</dbReference>
<dbReference type="InterPro" id="IPR015815">
    <property type="entry name" value="HIBADH-related"/>
</dbReference>
<evidence type="ECO:0000256" key="1">
    <source>
        <dbReference type="ARBA" id="ARBA00023002"/>
    </source>
</evidence>
<evidence type="ECO:0000256" key="3">
    <source>
        <dbReference type="PIRSR" id="PIRSR000103-1"/>
    </source>
</evidence>
<dbReference type="PIRSF" id="PIRSF000103">
    <property type="entry name" value="HIBADH"/>
    <property type="match status" value="1"/>
</dbReference>
<dbReference type="PANTHER" id="PTHR43060:SF15">
    <property type="entry name" value="3-HYDROXYISOBUTYRATE DEHYDROGENASE-LIKE 1, MITOCHONDRIAL-RELATED"/>
    <property type="match status" value="1"/>
</dbReference>
<dbReference type="InterPro" id="IPR029154">
    <property type="entry name" value="HIBADH-like_NADP-bd"/>
</dbReference>
<keyword evidence="2" id="KW-0520">NAD</keyword>
<dbReference type="GO" id="GO:0050661">
    <property type="term" value="F:NADP binding"/>
    <property type="evidence" value="ECO:0007669"/>
    <property type="project" value="InterPro"/>
</dbReference>
<evidence type="ECO:0000259" key="5">
    <source>
        <dbReference type="Pfam" id="PF14833"/>
    </source>
</evidence>
<name>A0A366EF24_9HYPH</name>